<evidence type="ECO:0000313" key="1">
    <source>
        <dbReference type="EMBL" id="ANB17178.1"/>
    </source>
</evidence>
<proteinExistence type="predicted"/>
<dbReference type="SUPFAM" id="SSF55729">
    <property type="entry name" value="Acyl-CoA N-acyltransferases (Nat)"/>
    <property type="match status" value="1"/>
</dbReference>
<dbReference type="InterPro" id="IPR016181">
    <property type="entry name" value="Acyl_CoA_acyltransferase"/>
</dbReference>
<name>A0A160DSC0_9GAMM</name>
<dbReference type="KEGG" id="dko:I596_1148"/>
<dbReference type="OrthoDB" id="5936345at2"/>
<dbReference type="EMBL" id="CP015249">
    <property type="protein sequence ID" value="ANB17178.1"/>
    <property type="molecule type" value="Genomic_DNA"/>
</dbReference>
<evidence type="ECO:0000313" key="2">
    <source>
        <dbReference type="Proteomes" id="UP000076830"/>
    </source>
</evidence>
<keyword evidence="2" id="KW-1185">Reference proteome</keyword>
<sequence length="348" mass="36973">MNAPAYAVAPGDVARDRATVLGIWRGNLGQDARMQAKYDWFYAQCPYGAPLLQLLRHGPDGTAVGAAVGAAAAGPRRMLRDGQPIAAGVLVDLAVLPEHRSLGPALMLQGGLAQAGGERFGLLYGFPNPKAAAVFKRVGYDRLGDIVRRARVLRHAGYLARRLPRPLAAVAGFVLDRARALVDTVRVPRERLAAAWSEAADARFDTLWAASPKGEGVVGVRDAAFARWRFDASPLARTRYLLLTGADGALRAWFACQVEDAVLHVRDFWSDDAATGIGHARVAALLRAARKAGHAAVSVEFAGADARAAGWTAAGFVDRGRRPVFGRWSDGSAAAAVAIHLTSADEDE</sequence>
<organism evidence="1 2">
    <name type="scientific">Dokdonella koreensis DS-123</name>
    <dbReference type="NCBI Taxonomy" id="1300342"/>
    <lineage>
        <taxon>Bacteria</taxon>
        <taxon>Pseudomonadati</taxon>
        <taxon>Pseudomonadota</taxon>
        <taxon>Gammaproteobacteria</taxon>
        <taxon>Lysobacterales</taxon>
        <taxon>Rhodanobacteraceae</taxon>
        <taxon>Dokdonella</taxon>
    </lineage>
</organism>
<accession>A0A160DSC0</accession>
<reference evidence="1 2" key="1">
    <citation type="submission" date="2016-04" db="EMBL/GenBank/DDBJ databases">
        <title>Complete genome sequence of Dokdonella koreensis DS-123T.</title>
        <authorList>
            <person name="Kim J.F."/>
            <person name="Lee H."/>
            <person name="Kwak M.-J."/>
        </authorList>
    </citation>
    <scope>NUCLEOTIDE SEQUENCE [LARGE SCALE GENOMIC DNA]</scope>
    <source>
        <strain evidence="1 2">DS-123</strain>
    </source>
</reference>
<dbReference type="RefSeq" id="WP_067645193.1">
    <property type="nucleotide sequence ID" value="NZ_CP015249.1"/>
</dbReference>
<gene>
    <name evidence="1" type="ORF">I596_1148</name>
</gene>
<dbReference type="Proteomes" id="UP000076830">
    <property type="component" value="Chromosome"/>
</dbReference>
<dbReference type="AlphaFoldDB" id="A0A160DSC0"/>
<protein>
    <submittedName>
        <fullName evidence="1">Uncharacterized protein</fullName>
    </submittedName>
</protein>
<dbReference type="STRING" id="1300342.I596_1148"/>
<dbReference type="Gene3D" id="3.40.630.30">
    <property type="match status" value="1"/>
</dbReference>